<dbReference type="GO" id="GO:0016779">
    <property type="term" value="F:nucleotidyltransferase activity"/>
    <property type="evidence" value="ECO:0007669"/>
    <property type="project" value="UniProtKB-KW"/>
</dbReference>
<dbReference type="Gene3D" id="1.10.10.60">
    <property type="entry name" value="Homeodomain-like"/>
    <property type="match status" value="1"/>
</dbReference>
<dbReference type="Pfam" id="PF04963">
    <property type="entry name" value="Sigma54_CBD"/>
    <property type="match status" value="1"/>
</dbReference>
<keyword evidence="9 10" id="KW-0804">Transcription</keyword>
<dbReference type="GO" id="GO:0000428">
    <property type="term" value="C:DNA-directed RNA polymerase complex"/>
    <property type="evidence" value="ECO:0007669"/>
    <property type="project" value="UniProtKB-KW"/>
</dbReference>
<proteinExistence type="inferred from homology"/>
<dbReference type="eggNOG" id="COG1508">
    <property type="taxonomic scope" value="Bacteria"/>
</dbReference>
<feature type="domain" description="RNA polymerase sigma factor 54 DNA-binding" evidence="12">
    <location>
        <begin position="349"/>
        <end position="506"/>
    </location>
</feature>
<reference evidence="14 15" key="1">
    <citation type="submission" date="2011-05" db="EMBL/GenBank/DDBJ databases">
        <title>Complete sequence of Thioalkalimicrobium cyclicum ALM1.</title>
        <authorList>
            <consortium name="US DOE Joint Genome Institute"/>
            <person name="Lucas S."/>
            <person name="Han J."/>
            <person name="Lapidus A."/>
            <person name="Cheng J.-F."/>
            <person name="Goodwin L."/>
            <person name="Pitluck S."/>
            <person name="Peters L."/>
            <person name="Mikhailova N."/>
            <person name="Davenport K."/>
            <person name="Han C."/>
            <person name="Tapia R."/>
            <person name="Land M."/>
            <person name="Hauser L."/>
            <person name="Kyrpides N."/>
            <person name="Ivanova N."/>
            <person name="Pagani I."/>
            <person name="Kappler U."/>
            <person name="Woyke T."/>
        </authorList>
    </citation>
    <scope>NUCLEOTIDE SEQUENCE [LARGE SCALE GENOMIC DNA]</scope>
    <source>
        <strain evidence="15">DSM 14477 / JCM 11371 / ALM1</strain>
    </source>
</reference>
<dbReference type="NCBIfam" id="TIGR02395">
    <property type="entry name" value="rpoN_sigma"/>
    <property type="match status" value="1"/>
</dbReference>
<dbReference type="NCBIfam" id="NF009118">
    <property type="entry name" value="PRK12469.1"/>
    <property type="match status" value="1"/>
</dbReference>
<evidence type="ECO:0000259" key="13">
    <source>
        <dbReference type="Pfam" id="PF04963"/>
    </source>
</evidence>
<name>F6DCI2_THICA</name>
<evidence type="ECO:0000256" key="7">
    <source>
        <dbReference type="ARBA" id="ARBA00023082"/>
    </source>
</evidence>
<evidence type="ECO:0000313" key="14">
    <source>
        <dbReference type="EMBL" id="AEG31568.1"/>
    </source>
</evidence>
<keyword evidence="8 10" id="KW-0238">DNA-binding</keyword>
<evidence type="ECO:0000256" key="5">
    <source>
        <dbReference type="ARBA" id="ARBA00022695"/>
    </source>
</evidence>
<comment type="function">
    <text evidence="10">Sigma factors are initiation factors that promote the attachment of RNA polymerase to specific initiation sites and are then released.</text>
</comment>
<dbReference type="GO" id="GO:0003677">
    <property type="term" value="F:DNA binding"/>
    <property type="evidence" value="ECO:0007669"/>
    <property type="project" value="UniProtKB-KW"/>
</dbReference>
<dbReference type="Pfam" id="PF00309">
    <property type="entry name" value="Sigma54_AID"/>
    <property type="match status" value="1"/>
</dbReference>
<keyword evidence="7 10" id="KW-0731">Sigma factor</keyword>
<protein>
    <recommendedName>
        <fullName evidence="2 10">RNA polymerase sigma-54 factor</fullName>
    </recommendedName>
</protein>
<dbReference type="InterPro" id="IPR007046">
    <property type="entry name" value="RNA_pol_sigma_54_core-bd"/>
</dbReference>
<evidence type="ECO:0000313" key="15">
    <source>
        <dbReference type="Proteomes" id="UP000009232"/>
    </source>
</evidence>
<dbReference type="OrthoDB" id="9814402at2"/>
<sequence length="511" mass="58306">MAMMPGLQINIGQQLRLTPQLQQSIKILQYSALELQQTIATTLESNFMLEVAEEDSIDFETDYEQDIASRNDNGNADKDPNDSDYSEPADLDLQNNTSANDDAFSTDYAWEDIYADRQMANDSPCSVTRDNNEFIAPENYTAAHTSLHNHLTWQTDTYAWSSDIEAYIASYLIDEIDDEGYLRTPLGDMLMQLQGQLENASLCLRDLEAVLAVIQQFEPTGVGARDLAECLVLQLKAQKQTPFHVTAMQLIQRHFDWLTYHDFKRIKKSYGLTDAQLETLIALIQSLDPRPGRQFASTESEVIIPDLILKRRAQGWLVELNTKAFPNLQVNQAYINLSDSIKDQDAIRQIKEQLNEARNLIKSVHHRGETLLRVGRFIVERQYRFFEEGEQAMQPLVLREVAEFLELHESTISRATSQKYIQTPRGVFELKYFFSSGVSQFGNEDQSSIAIKAHIKELIALEDPKKPISDNKLMDLLSEKDINVARRTIAKYREALGIPSSSDRKKRVGLR</sequence>
<dbReference type="HOGENOM" id="CLU_020569_0_1_6"/>
<dbReference type="GO" id="GO:0001216">
    <property type="term" value="F:DNA-binding transcription activator activity"/>
    <property type="evidence" value="ECO:0007669"/>
    <property type="project" value="InterPro"/>
</dbReference>
<dbReference type="STRING" id="717773.Thicy_0796"/>
<dbReference type="EMBL" id="CP002776">
    <property type="protein sequence ID" value="AEG31568.1"/>
    <property type="molecule type" value="Genomic_DNA"/>
</dbReference>
<evidence type="ECO:0000259" key="12">
    <source>
        <dbReference type="Pfam" id="PF04552"/>
    </source>
</evidence>
<comment type="similarity">
    <text evidence="1 10">Belongs to the sigma-54 factor family.</text>
</comment>
<keyword evidence="3 10" id="KW-0240">DNA-directed RNA polymerase</keyword>
<dbReference type="PANTHER" id="PTHR32248:SF4">
    <property type="entry name" value="RNA POLYMERASE SIGMA-54 FACTOR"/>
    <property type="match status" value="1"/>
</dbReference>
<evidence type="ECO:0000256" key="2">
    <source>
        <dbReference type="ARBA" id="ARBA00019942"/>
    </source>
</evidence>
<dbReference type="InterPro" id="IPR038709">
    <property type="entry name" value="RpoN_core-bd_sf"/>
</dbReference>
<accession>F6DCI2</accession>
<dbReference type="InterPro" id="IPR007634">
    <property type="entry name" value="RNA_pol_sigma_54_DNA-bd"/>
</dbReference>
<keyword evidence="4 10" id="KW-0808">Transferase</keyword>
<keyword evidence="15" id="KW-1185">Reference proteome</keyword>
<keyword evidence="5 10" id="KW-0548">Nucleotidyltransferase</keyword>
<organism evidence="14 15">
    <name type="scientific">Thiomicrospira cyclica (strain DSM 14477 / JCM 11371 / ALM1)</name>
    <name type="common">Thioalkalimicrobium cyclicum</name>
    <dbReference type="NCBI Taxonomy" id="717773"/>
    <lineage>
        <taxon>Bacteria</taxon>
        <taxon>Pseudomonadati</taxon>
        <taxon>Pseudomonadota</taxon>
        <taxon>Gammaproteobacteria</taxon>
        <taxon>Thiotrichales</taxon>
        <taxon>Piscirickettsiaceae</taxon>
        <taxon>Thiomicrospira</taxon>
    </lineage>
</organism>
<evidence type="ECO:0000256" key="1">
    <source>
        <dbReference type="ARBA" id="ARBA00008798"/>
    </source>
</evidence>
<keyword evidence="6 10" id="KW-0805">Transcription regulation</keyword>
<dbReference type="NCBIfam" id="NF004595">
    <property type="entry name" value="PRK05932.1-2"/>
    <property type="match status" value="1"/>
</dbReference>
<evidence type="ECO:0000256" key="9">
    <source>
        <dbReference type="ARBA" id="ARBA00023163"/>
    </source>
</evidence>
<evidence type="ECO:0000256" key="6">
    <source>
        <dbReference type="ARBA" id="ARBA00023015"/>
    </source>
</evidence>
<evidence type="ECO:0000256" key="4">
    <source>
        <dbReference type="ARBA" id="ARBA00022679"/>
    </source>
</evidence>
<dbReference type="KEGG" id="tcy:Thicy_0796"/>
<evidence type="ECO:0000256" key="11">
    <source>
        <dbReference type="SAM" id="MobiDB-lite"/>
    </source>
</evidence>
<dbReference type="PIRSF" id="PIRSF000774">
    <property type="entry name" value="RpoN"/>
    <property type="match status" value="1"/>
</dbReference>
<dbReference type="Gene3D" id="1.10.10.1330">
    <property type="entry name" value="RNA polymerase sigma-54 factor, core-binding domain"/>
    <property type="match status" value="1"/>
</dbReference>
<dbReference type="PROSITE" id="PS00718">
    <property type="entry name" value="SIGMA54_2"/>
    <property type="match status" value="1"/>
</dbReference>
<dbReference type="PROSITE" id="PS00717">
    <property type="entry name" value="SIGMA54_1"/>
    <property type="match status" value="1"/>
</dbReference>
<evidence type="ECO:0000256" key="10">
    <source>
        <dbReference type="PIRNR" id="PIRNR000774"/>
    </source>
</evidence>
<feature type="region of interest" description="Disordered" evidence="11">
    <location>
        <begin position="68"/>
        <end position="102"/>
    </location>
</feature>
<dbReference type="GO" id="GO:0006352">
    <property type="term" value="P:DNA-templated transcription initiation"/>
    <property type="evidence" value="ECO:0007669"/>
    <property type="project" value="InterPro"/>
</dbReference>
<evidence type="ECO:0000256" key="8">
    <source>
        <dbReference type="ARBA" id="ARBA00023125"/>
    </source>
</evidence>
<dbReference type="PRINTS" id="PR00045">
    <property type="entry name" value="SIGMA54FCT"/>
</dbReference>
<dbReference type="PANTHER" id="PTHR32248">
    <property type="entry name" value="RNA POLYMERASE SIGMA-54 FACTOR"/>
    <property type="match status" value="1"/>
</dbReference>
<dbReference type="RefSeq" id="WP_013835347.1">
    <property type="nucleotide sequence ID" value="NC_015581.1"/>
</dbReference>
<dbReference type="Pfam" id="PF04552">
    <property type="entry name" value="Sigma54_DBD"/>
    <property type="match status" value="1"/>
</dbReference>
<dbReference type="PROSITE" id="PS50044">
    <property type="entry name" value="SIGMA54_3"/>
    <property type="match status" value="1"/>
</dbReference>
<evidence type="ECO:0000256" key="3">
    <source>
        <dbReference type="ARBA" id="ARBA00022478"/>
    </source>
</evidence>
<dbReference type="AlphaFoldDB" id="F6DCI2"/>
<gene>
    <name evidence="14" type="ordered locus">Thicy_0796</name>
</gene>
<dbReference type="InterPro" id="IPR000394">
    <property type="entry name" value="RNA_pol_sigma_54"/>
</dbReference>
<dbReference type="Proteomes" id="UP000009232">
    <property type="component" value="Chromosome"/>
</dbReference>
<dbReference type="GO" id="GO:0016987">
    <property type="term" value="F:sigma factor activity"/>
    <property type="evidence" value="ECO:0007669"/>
    <property type="project" value="UniProtKB-KW"/>
</dbReference>
<feature type="domain" description="RNA polymerase sigma factor 54 core-binding" evidence="13">
    <location>
        <begin position="138"/>
        <end position="334"/>
    </location>
</feature>